<evidence type="ECO:0000313" key="3">
    <source>
        <dbReference type="Proteomes" id="UP000515465"/>
    </source>
</evidence>
<evidence type="ECO:0000313" key="2">
    <source>
        <dbReference type="EMBL" id="QND61855.1"/>
    </source>
</evidence>
<dbReference type="Proteomes" id="UP000515465">
    <property type="component" value="Plasmid p_3"/>
</dbReference>
<dbReference type="PANTHER" id="PTHR43825">
    <property type="entry name" value="PYRUVATE DEHYDROGENASE E1 COMPONENT"/>
    <property type="match status" value="1"/>
</dbReference>
<accession>A0A7G6T523</accession>
<dbReference type="CDD" id="cd07033">
    <property type="entry name" value="TPP_PYR_DXS_TK_like"/>
    <property type="match status" value="1"/>
</dbReference>
<geneLocation type="plasmid" evidence="2 3">
    <name>p_3</name>
</geneLocation>
<dbReference type="InterPro" id="IPR051157">
    <property type="entry name" value="PDH/Transketolase"/>
</dbReference>
<dbReference type="InterPro" id="IPR029061">
    <property type="entry name" value="THDP-binding"/>
</dbReference>
<dbReference type="Gene3D" id="3.40.50.970">
    <property type="match status" value="1"/>
</dbReference>
<proteinExistence type="predicted"/>
<gene>
    <name evidence="2" type="ORF">HB778_37365</name>
</gene>
<dbReference type="PANTHER" id="PTHR43825:SF1">
    <property type="entry name" value="TRANSKETOLASE-LIKE PYRIMIDINE-BINDING DOMAIN-CONTAINING PROTEIN"/>
    <property type="match status" value="1"/>
</dbReference>
<dbReference type="Pfam" id="PF02779">
    <property type="entry name" value="Transket_pyr"/>
    <property type="match status" value="1"/>
</dbReference>
<dbReference type="SUPFAM" id="SSF52518">
    <property type="entry name" value="Thiamin diphosphate-binding fold (THDP-binding)"/>
    <property type="match status" value="1"/>
</dbReference>
<protein>
    <recommendedName>
        <fullName evidence="1">Transketolase-like pyrimidine-binding domain-containing protein</fullName>
    </recommendedName>
</protein>
<dbReference type="InterPro" id="IPR005475">
    <property type="entry name" value="Transketolase-like_Pyr-bd"/>
</dbReference>
<sequence>MPAAEVYGPLLAALGGRDERIVVVDAGLGSSMQTGAFRASYPERYVNLGIAEANAVGVASGLARRGLRPFVHSFSNFLARRAHDQIAISVGVGGCQSR</sequence>
<keyword evidence="2" id="KW-0614">Plasmid</keyword>
<reference evidence="2" key="1">
    <citation type="journal article" date="2020" name="Mol. Plant Microbe Interact.">
        <title>Complete genome sequences of four natural Pseudomonas isolates that catabolize a wide range of aromatic compounds relevant to lignin valorization.</title>
        <authorList>
            <person name="Hatmaker E.A."/>
            <person name="Presle G."/>
            <person name="Cannon O."/>
            <person name="Guss A.M."/>
            <person name="Elkins J.G."/>
        </authorList>
    </citation>
    <scope>NUCLEOTIDE SEQUENCE</scope>
    <source>
        <strain evidence="2">583</strain>
        <plasmid evidence="2">p_3</plasmid>
    </source>
</reference>
<dbReference type="EMBL" id="CP050298">
    <property type="protein sequence ID" value="QND61855.1"/>
    <property type="molecule type" value="Genomic_DNA"/>
</dbReference>
<dbReference type="AlphaFoldDB" id="A0A7G6T523"/>
<evidence type="ECO:0000259" key="1">
    <source>
        <dbReference type="Pfam" id="PF02779"/>
    </source>
</evidence>
<name>A0A7G6T523_9HYPH</name>
<organism evidence="2 3">
    <name type="scientific">Mesorhizobium huakuii</name>
    <dbReference type="NCBI Taxonomy" id="28104"/>
    <lineage>
        <taxon>Bacteria</taxon>
        <taxon>Pseudomonadati</taxon>
        <taxon>Pseudomonadota</taxon>
        <taxon>Alphaproteobacteria</taxon>
        <taxon>Hyphomicrobiales</taxon>
        <taxon>Phyllobacteriaceae</taxon>
        <taxon>Mesorhizobium</taxon>
    </lineage>
</organism>
<feature type="domain" description="Transketolase-like pyrimidine-binding" evidence="1">
    <location>
        <begin position="5"/>
        <end position="94"/>
    </location>
</feature>